<proteinExistence type="predicted"/>
<keyword evidence="1" id="KW-1133">Transmembrane helix</keyword>
<reference evidence="2" key="1">
    <citation type="journal article" date="2019" name="bioRxiv">
        <title>The Genome of the Zebra Mussel, Dreissena polymorpha: A Resource for Invasive Species Research.</title>
        <authorList>
            <person name="McCartney M.A."/>
            <person name="Auch B."/>
            <person name="Kono T."/>
            <person name="Mallez S."/>
            <person name="Zhang Y."/>
            <person name="Obille A."/>
            <person name="Becker A."/>
            <person name="Abrahante J.E."/>
            <person name="Garbe J."/>
            <person name="Badalamenti J.P."/>
            <person name="Herman A."/>
            <person name="Mangelson H."/>
            <person name="Liachko I."/>
            <person name="Sullivan S."/>
            <person name="Sone E.D."/>
            <person name="Koren S."/>
            <person name="Silverstein K.A.T."/>
            <person name="Beckman K.B."/>
            <person name="Gohl D.M."/>
        </authorList>
    </citation>
    <scope>NUCLEOTIDE SEQUENCE</scope>
    <source>
        <strain evidence="2">Duluth1</strain>
        <tissue evidence="2">Whole animal</tissue>
    </source>
</reference>
<feature type="transmembrane region" description="Helical" evidence="1">
    <location>
        <begin position="66"/>
        <end position="89"/>
    </location>
</feature>
<accession>A0A9D4BXT6</accession>
<protein>
    <submittedName>
        <fullName evidence="2">Uncharacterized protein</fullName>
    </submittedName>
</protein>
<reference evidence="2" key="2">
    <citation type="submission" date="2020-11" db="EMBL/GenBank/DDBJ databases">
        <authorList>
            <person name="McCartney M.A."/>
            <person name="Auch B."/>
            <person name="Kono T."/>
            <person name="Mallez S."/>
            <person name="Becker A."/>
            <person name="Gohl D.M."/>
            <person name="Silverstein K.A.T."/>
            <person name="Koren S."/>
            <person name="Bechman K.B."/>
            <person name="Herman A."/>
            <person name="Abrahante J.E."/>
            <person name="Garbe J."/>
        </authorList>
    </citation>
    <scope>NUCLEOTIDE SEQUENCE</scope>
    <source>
        <strain evidence="2">Duluth1</strain>
        <tissue evidence="2">Whole animal</tissue>
    </source>
</reference>
<sequence length="166" mass="18477">MAKQMTFIDPVRGAQNCSTLCPDFPKACDTYCKGYIQPEADLNVSTLLSETSTISTSPLESHGPPLYIIIIISATAFCMVIAFVMAWCFKDKIKQSIEKIRERFIKKQVKLPVEETNQPMVFIPFHGEANQAGDNGALFNESTAPLLDVSLIGYNNDRPSLLISRR</sequence>
<name>A0A9D4BXT6_DREPO</name>
<dbReference type="EMBL" id="JAIWYP010000014">
    <property type="protein sequence ID" value="KAH3712968.1"/>
    <property type="molecule type" value="Genomic_DNA"/>
</dbReference>
<gene>
    <name evidence="2" type="ORF">DPMN_072730</name>
</gene>
<evidence type="ECO:0000313" key="3">
    <source>
        <dbReference type="Proteomes" id="UP000828390"/>
    </source>
</evidence>
<keyword evidence="1" id="KW-0812">Transmembrane</keyword>
<evidence type="ECO:0000256" key="1">
    <source>
        <dbReference type="SAM" id="Phobius"/>
    </source>
</evidence>
<evidence type="ECO:0000313" key="2">
    <source>
        <dbReference type="EMBL" id="KAH3712968.1"/>
    </source>
</evidence>
<dbReference type="AlphaFoldDB" id="A0A9D4BXT6"/>
<dbReference type="Proteomes" id="UP000828390">
    <property type="component" value="Unassembled WGS sequence"/>
</dbReference>
<comment type="caution">
    <text evidence="2">The sequence shown here is derived from an EMBL/GenBank/DDBJ whole genome shotgun (WGS) entry which is preliminary data.</text>
</comment>
<keyword evidence="1" id="KW-0472">Membrane</keyword>
<organism evidence="2 3">
    <name type="scientific">Dreissena polymorpha</name>
    <name type="common">Zebra mussel</name>
    <name type="synonym">Mytilus polymorpha</name>
    <dbReference type="NCBI Taxonomy" id="45954"/>
    <lineage>
        <taxon>Eukaryota</taxon>
        <taxon>Metazoa</taxon>
        <taxon>Spiralia</taxon>
        <taxon>Lophotrochozoa</taxon>
        <taxon>Mollusca</taxon>
        <taxon>Bivalvia</taxon>
        <taxon>Autobranchia</taxon>
        <taxon>Heteroconchia</taxon>
        <taxon>Euheterodonta</taxon>
        <taxon>Imparidentia</taxon>
        <taxon>Neoheterodontei</taxon>
        <taxon>Myida</taxon>
        <taxon>Dreissenoidea</taxon>
        <taxon>Dreissenidae</taxon>
        <taxon>Dreissena</taxon>
    </lineage>
</organism>
<keyword evidence="3" id="KW-1185">Reference proteome</keyword>